<dbReference type="PANTHER" id="PTHR10188:SF8">
    <property type="entry name" value="THREONINE ASPARTASE 1"/>
    <property type="match status" value="1"/>
</dbReference>
<dbReference type="KEGG" id="gtt:GUITHDRAFT_120370"/>
<organism evidence="1">
    <name type="scientific">Guillardia theta (strain CCMP2712)</name>
    <name type="common">Cryptophyte</name>
    <dbReference type="NCBI Taxonomy" id="905079"/>
    <lineage>
        <taxon>Eukaryota</taxon>
        <taxon>Cryptophyceae</taxon>
        <taxon>Pyrenomonadales</taxon>
        <taxon>Geminigeraceae</taxon>
        <taxon>Guillardia</taxon>
    </lineage>
</organism>
<dbReference type="AlphaFoldDB" id="L1IBH2"/>
<dbReference type="OMA" id="AHIWAKS"/>
<evidence type="ECO:0000313" key="2">
    <source>
        <dbReference type="EnsemblProtists" id="EKX33422"/>
    </source>
</evidence>
<dbReference type="EnsemblProtists" id="EKX33422">
    <property type="protein sequence ID" value="EKX33422"/>
    <property type="gene ID" value="GUITHDRAFT_120370"/>
</dbReference>
<accession>L1IBH2</accession>
<dbReference type="EMBL" id="JH993142">
    <property type="protein sequence ID" value="EKX33422.1"/>
    <property type="molecule type" value="Genomic_DNA"/>
</dbReference>
<dbReference type="RefSeq" id="XP_005820402.1">
    <property type="nucleotide sequence ID" value="XM_005820345.1"/>
</dbReference>
<proteinExistence type="predicted"/>
<dbReference type="HOGENOM" id="CLU_2127648_0_0_1"/>
<reference evidence="2" key="3">
    <citation type="submission" date="2015-06" db="UniProtKB">
        <authorList>
            <consortium name="EnsemblProtists"/>
        </authorList>
    </citation>
    <scope>IDENTIFICATION</scope>
</reference>
<keyword evidence="3" id="KW-1185">Reference proteome</keyword>
<evidence type="ECO:0000313" key="3">
    <source>
        <dbReference type="Proteomes" id="UP000011087"/>
    </source>
</evidence>
<evidence type="ECO:0000313" key="1">
    <source>
        <dbReference type="EMBL" id="EKX33422.1"/>
    </source>
</evidence>
<sequence length="114" mass="11941">MRRAHWFIALHGGAAQGYMSQKHVLRYQKSLALACSRAALLLRNGSDAVEAVKEAIKARTAVLTRVGFGSNLNIDGFVECDASVMEGGLGGFGAVGAAPGIKNPIVAAVEIMKD</sequence>
<gene>
    <name evidence="1" type="ORF">GUITHDRAFT_120370</name>
</gene>
<dbReference type="GO" id="GO:0051604">
    <property type="term" value="P:protein maturation"/>
    <property type="evidence" value="ECO:0007669"/>
    <property type="project" value="TreeGrafter"/>
</dbReference>
<dbReference type="Proteomes" id="UP000011087">
    <property type="component" value="Unassembled WGS sequence"/>
</dbReference>
<dbReference type="eggNOG" id="KOG1592">
    <property type="taxonomic scope" value="Eukaryota"/>
</dbReference>
<reference evidence="3" key="2">
    <citation type="submission" date="2012-11" db="EMBL/GenBank/DDBJ databases">
        <authorList>
            <person name="Kuo A."/>
            <person name="Curtis B.A."/>
            <person name="Tanifuji G."/>
            <person name="Burki F."/>
            <person name="Gruber A."/>
            <person name="Irimia M."/>
            <person name="Maruyama S."/>
            <person name="Arias M.C."/>
            <person name="Ball S.G."/>
            <person name="Gile G.H."/>
            <person name="Hirakawa Y."/>
            <person name="Hopkins J.F."/>
            <person name="Rensing S.A."/>
            <person name="Schmutz J."/>
            <person name="Symeonidi A."/>
            <person name="Elias M."/>
            <person name="Eveleigh R.J."/>
            <person name="Herman E.K."/>
            <person name="Klute M.J."/>
            <person name="Nakayama T."/>
            <person name="Obornik M."/>
            <person name="Reyes-Prieto A."/>
            <person name="Armbrust E.V."/>
            <person name="Aves S.J."/>
            <person name="Beiko R.G."/>
            <person name="Coutinho P."/>
            <person name="Dacks J.B."/>
            <person name="Durnford D.G."/>
            <person name="Fast N.M."/>
            <person name="Green B.R."/>
            <person name="Grisdale C."/>
            <person name="Hempe F."/>
            <person name="Henrissat B."/>
            <person name="Hoppner M.P."/>
            <person name="Ishida K.-I."/>
            <person name="Kim E."/>
            <person name="Koreny L."/>
            <person name="Kroth P.G."/>
            <person name="Liu Y."/>
            <person name="Malik S.-B."/>
            <person name="Maier U.G."/>
            <person name="McRose D."/>
            <person name="Mock T."/>
            <person name="Neilson J.A."/>
            <person name="Onodera N.T."/>
            <person name="Poole A.M."/>
            <person name="Pritham E.J."/>
            <person name="Richards T.A."/>
            <person name="Rocap G."/>
            <person name="Roy S.W."/>
            <person name="Sarai C."/>
            <person name="Schaack S."/>
            <person name="Shirato S."/>
            <person name="Slamovits C.H."/>
            <person name="Spencer D.F."/>
            <person name="Suzuki S."/>
            <person name="Worden A.Z."/>
            <person name="Zauner S."/>
            <person name="Barry K."/>
            <person name="Bell C."/>
            <person name="Bharti A.K."/>
            <person name="Crow J.A."/>
            <person name="Grimwood J."/>
            <person name="Kramer R."/>
            <person name="Lindquist E."/>
            <person name="Lucas S."/>
            <person name="Salamov A."/>
            <person name="McFadden G.I."/>
            <person name="Lane C.E."/>
            <person name="Keeling P.J."/>
            <person name="Gray M.W."/>
            <person name="Grigoriev I.V."/>
            <person name="Archibald J.M."/>
        </authorList>
    </citation>
    <scope>NUCLEOTIDE SEQUENCE</scope>
    <source>
        <strain evidence="3">CCMP2712</strain>
    </source>
</reference>
<dbReference type="PaxDb" id="55529-EKX33422"/>
<dbReference type="GeneID" id="17290169"/>
<dbReference type="PANTHER" id="PTHR10188">
    <property type="entry name" value="L-ASPARAGINASE"/>
    <property type="match status" value="1"/>
</dbReference>
<dbReference type="OrthoDB" id="77601at2759"/>
<feature type="non-terminal residue" evidence="1">
    <location>
        <position position="1"/>
    </location>
</feature>
<dbReference type="InterPro" id="IPR029055">
    <property type="entry name" value="Ntn_hydrolases_N"/>
</dbReference>
<dbReference type="Pfam" id="PF01112">
    <property type="entry name" value="Asparaginase_2"/>
    <property type="match status" value="1"/>
</dbReference>
<dbReference type="GO" id="GO:0005737">
    <property type="term" value="C:cytoplasm"/>
    <property type="evidence" value="ECO:0007669"/>
    <property type="project" value="TreeGrafter"/>
</dbReference>
<protein>
    <submittedName>
        <fullName evidence="1 2">Uncharacterized protein</fullName>
    </submittedName>
</protein>
<reference evidence="1 3" key="1">
    <citation type="journal article" date="2012" name="Nature">
        <title>Algal genomes reveal evolutionary mosaicism and the fate of nucleomorphs.</title>
        <authorList>
            <consortium name="DOE Joint Genome Institute"/>
            <person name="Curtis B.A."/>
            <person name="Tanifuji G."/>
            <person name="Burki F."/>
            <person name="Gruber A."/>
            <person name="Irimia M."/>
            <person name="Maruyama S."/>
            <person name="Arias M.C."/>
            <person name="Ball S.G."/>
            <person name="Gile G.H."/>
            <person name="Hirakawa Y."/>
            <person name="Hopkins J.F."/>
            <person name="Kuo A."/>
            <person name="Rensing S.A."/>
            <person name="Schmutz J."/>
            <person name="Symeonidi A."/>
            <person name="Elias M."/>
            <person name="Eveleigh R.J."/>
            <person name="Herman E.K."/>
            <person name="Klute M.J."/>
            <person name="Nakayama T."/>
            <person name="Obornik M."/>
            <person name="Reyes-Prieto A."/>
            <person name="Armbrust E.V."/>
            <person name="Aves S.J."/>
            <person name="Beiko R.G."/>
            <person name="Coutinho P."/>
            <person name="Dacks J.B."/>
            <person name="Durnford D.G."/>
            <person name="Fast N.M."/>
            <person name="Green B.R."/>
            <person name="Grisdale C.J."/>
            <person name="Hempel F."/>
            <person name="Henrissat B."/>
            <person name="Hoppner M.P."/>
            <person name="Ishida K."/>
            <person name="Kim E."/>
            <person name="Koreny L."/>
            <person name="Kroth P.G."/>
            <person name="Liu Y."/>
            <person name="Malik S.B."/>
            <person name="Maier U.G."/>
            <person name="McRose D."/>
            <person name="Mock T."/>
            <person name="Neilson J.A."/>
            <person name="Onodera N.T."/>
            <person name="Poole A.M."/>
            <person name="Pritham E.J."/>
            <person name="Richards T.A."/>
            <person name="Rocap G."/>
            <person name="Roy S.W."/>
            <person name="Sarai C."/>
            <person name="Schaack S."/>
            <person name="Shirato S."/>
            <person name="Slamovits C.H."/>
            <person name="Spencer D.F."/>
            <person name="Suzuki S."/>
            <person name="Worden A.Z."/>
            <person name="Zauner S."/>
            <person name="Barry K."/>
            <person name="Bell C."/>
            <person name="Bharti A.K."/>
            <person name="Crow J.A."/>
            <person name="Grimwood J."/>
            <person name="Kramer R."/>
            <person name="Lindquist E."/>
            <person name="Lucas S."/>
            <person name="Salamov A."/>
            <person name="McFadden G.I."/>
            <person name="Lane C.E."/>
            <person name="Keeling P.J."/>
            <person name="Gray M.W."/>
            <person name="Grigoriev I.V."/>
            <person name="Archibald J.M."/>
        </authorList>
    </citation>
    <scope>NUCLEOTIDE SEQUENCE</scope>
    <source>
        <strain evidence="1 3">CCMP2712</strain>
    </source>
</reference>
<dbReference type="SUPFAM" id="SSF56235">
    <property type="entry name" value="N-terminal nucleophile aminohydrolases (Ntn hydrolases)"/>
    <property type="match status" value="1"/>
</dbReference>
<dbReference type="GO" id="GO:0004298">
    <property type="term" value="F:threonine-type endopeptidase activity"/>
    <property type="evidence" value="ECO:0007669"/>
    <property type="project" value="TreeGrafter"/>
</dbReference>
<name>L1IBH2_GUITC</name>
<dbReference type="InterPro" id="IPR000246">
    <property type="entry name" value="Peptidase_T2"/>
</dbReference>